<keyword evidence="2" id="KW-1185">Reference proteome</keyword>
<reference evidence="1 2" key="1">
    <citation type="submission" date="2023-07" db="EMBL/GenBank/DDBJ databases">
        <title>Sorghum-associated microbial communities from plants grown in Nebraska, USA.</title>
        <authorList>
            <person name="Schachtman D."/>
        </authorList>
    </citation>
    <scope>NUCLEOTIDE SEQUENCE [LARGE SCALE GENOMIC DNA]</scope>
    <source>
        <strain evidence="1 2">CC49</strain>
    </source>
</reference>
<evidence type="ECO:0008006" key="3">
    <source>
        <dbReference type="Google" id="ProtNLM"/>
    </source>
</evidence>
<gene>
    <name evidence="1" type="ORF">J2X94_002244</name>
</gene>
<organism evidence="1 2">
    <name type="scientific">[Curtobacterium] plantarum</name>
    <dbReference type="NCBI Taxonomy" id="221276"/>
    <lineage>
        <taxon>Bacteria</taxon>
        <taxon>Pseudomonadati</taxon>
        <taxon>Pseudomonadota</taxon>
        <taxon>Gammaproteobacteria</taxon>
        <taxon>Enterobacterales</taxon>
        <taxon>Erwiniaceae</taxon>
        <taxon>Pantoea</taxon>
    </lineage>
</organism>
<protein>
    <recommendedName>
        <fullName evidence="3">Restriction endonuclease</fullName>
    </recommendedName>
</protein>
<dbReference type="EMBL" id="JAUSSJ010000003">
    <property type="protein sequence ID" value="MDQ0020090.1"/>
    <property type="molecule type" value="Genomic_DNA"/>
</dbReference>
<evidence type="ECO:0000313" key="2">
    <source>
        <dbReference type="Proteomes" id="UP001244623"/>
    </source>
</evidence>
<accession>A0ABT9TAD7</accession>
<evidence type="ECO:0000313" key="1">
    <source>
        <dbReference type="EMBL" id="MDQ0020090.1"/>
    </source>
</evidence>
<proteinExistence type="predicted"/>
<sequence>MLDSEKFENILDIAIQKLTEDVKNSSVYHNSKVFENRVRQVLHSELLKIGLEVDMDPPAQEFPDIILESFGVEVKYTDNNTWRSIANSVFEGSRKKNVENIYLIFAKVGGLPEVKWGRYEECVMHVRTSHVPRFEVEIGAKEPLFKKLNIEYKDFRVLSPEDKMPYIRKYAKSRMKTGERLWWIDDNTEERSLPLEVKLYTKLPSGEKRKLRAESAVLCPQIVKSGRAAGKYDDVTMFLLTYHGVLCNQARDLFSAGSVAMRDSQERGGKYIERALWDIEDEMYEAFQYIEDALFIEYWGKNVSKDQRVSHWLKVADEFATDWKPSDSLFLKRR</sequence>
<name>A0ABT9TAD7_9GAMM</name>
<dbReference type="RefSeq" id="WP_307618353.1">
    <property type="nucleotide sequence ID" value="NZ_JAUSSJ010000003.1"/>
</dbReference>
<dbReference type="Proteomes" id="UP001244623">
    <property type="component" value="Unassembled WGS sequence"/>
</dbReference>
<comment type="caution">
    <text evidence="1">The sequence shown here is derived from an EMBL/GenBank/DDBJ whole genome shotgun (WGS) entry which is preliminary data.</text>
</comment>